<dbReference type="RefSeq" id="WP_379888318.1">
    <property type="nucleotide sequence ID" value="NZ_JBHSDI010000049.1"/>
</dbReference>
<proteinExistence type="inferred from homology"/>
<name>A0ABV8QIG2_9GAMM</name>
<protein>
    <submittedName>
        <fullName evidence="2">Type II toxin-antitoxin system Phd/YefM family antitoxin</fullName>
    </submittedName>
</protein>
<dbReference type="Proteomes" id="UP001595798">
    <property type="component" value="Unassembled WGS sequence"/>
</dbReference>
<comment type="caution">
    <text evidence="2">The sequence shown here is derived from an EMBL/GenBank/DDBJ whole genome shotgun (WGS) entry which is preliminary data.</text>
</comment>
<evidence type="ECO:0000313" key="3">
    <source>
        <dbReference type="Proteomes" id="UP001595798"/>
    </source>
</evidence>
<evidence type="ECO:0000256" key="1">
    <source>
        <dbReference type="ARBA" id="ARBA00009981"/>
    </source>
</evidence>
<organism evidence="2 3">
    <name type="scientific">Marinobacter lacisalsi</name>
    <dbReference type="NCBI Taxonomy" id="475979"/>
    <lineage>
        <taxon>Bacteria</taxon>
        <taxon>Pseudomonadati</taxon>
        <taxon>Pseudomonadota</taxon>
        <taxon>Gammaproteobacteria</taxon>
        <taxon>Pseudomonadales</taxon>
        <taxon>Marinobacteraceae</taxon>
        <taxon>Marinobacter</taxon>
    </lineage>
</organism>
<reference evidence="3" key="1">
    <citation type="journal article" date="2019" name="Int. J. Syst. Evol. Microbiol.">
        <title>The Global Catalogue of Microorganisms (GCM) 10K type strain sequencing project: providing services to taxonomists for standard genome sequencing and annotation.</title>
        <authorList>
            <consortium name="The Broad Institute Genomics Platform"/>
            <consortium name="The Broad Institute Genome Sequencing Center for Infectious Disease"/>
            <person name="Wu L."/>
            <person name="Ma J."/>
        </authorList>
    </citation>
    <scope>NUCLEOTIDE SEQUENCE [LARGE SCALE GENOMIC DNA]</scope>
    <source>
        <strain evidence="3">CECT 7297</strain>
    </source>
</reference>
<dbReference type="Gene3D" id="3.40.1620.10">
    <property type="entry name" value="YefM-like domain"/>
    <property type="match status" value="1"/>
</dbReference>
<comment type="similarity">
    <text evidence="1">Belongs to the phD/YefM antitoxin family.</text>
</comment>
<accession>A0ABV8QIG2</accession>
<dbReference type="NCBIfam" id="TIGR01552">
    <property type="entry name" value="phd_fam"/>
    <property type="match status" value="1"/>
</dbReference>
<keyword evidence="3" id="KW-1185">Reference proteome</keyword>
<sequence>MEATTRDLRLHTKEVLSATRRGEDVIITYRGKRTARLIPIDEERTQGRNPGFGMWADYQELDVDQQVRNLRRRRRFD</sequence>
<dbReference type="InterPro" id="IPR036165">
    <property type="entry name" value="YefM-like_sf"/>
</dbReference>
<evidence type="ECO:0000313" key="2">
    <source>
        <dbReference type="EMBL" id="MFC4260115.1"/>
    </source>
</evidence>
<dbReference type="EMBL" id="JBHSDI010000049">
    <property type="protein sequence ID" value="MFC4260115.1"/>
    <property type="molecule type" value="Genomic_DNA"/>
</dbReference>
<gene>
    <name evidence="2" type="ORF">ACFOZ5_13915</name>
</gene>
<dbReference type="SUPFAM" id="SSF143120">
    <property type="entry name" value="YefM-like"/>
    <property type="match status" value="1"/>
</dbReference>